<dbReference type="Proteomes" id="UP001187531">
    <property type="component" value="Unassembled WGS sequence"/>
</dbReference>
<dbReference type="EMBL" id="JAVRJZ010000009">
    <property type="protein sequence ID" value="KAK2718417.1"/>
    <property type="molecule type" value="Genomic_DNA"/>
</dbReference>
<gene>
    <name evidence="1" type="ORF">QYM36_005656</name>
</gene>
<dbReference type="AlphaFoldDB" id="A0AA88IAS6"/>
<comment type="caution">
    <text evidence="1">The sequence shown here is derived from an EMBL/GenBank/DDBJ whole genome shotgun (WGS) entry which is preliminary data.</text>
</comment>
<accession>A0AA88IAS6</accession>
<organism evidence="1 2">
    <name type="scientific">Artemia franciscana</name>
    <name type="common">Brine shrimp</name>
    <name type="synonym">Artemia sanfranciscana</name>
    <dbReference type="NCBI Taxonomy" id="6661"/>
    <lineage>
        <taxon>Eukaryota</taxon>
        <taxon>Metazoa</taxon>
        <taxon>Ecdysozoa</taxon>
        <taxon>Arthropoda</taxon>
        <taxon>Crustacea</taxon>
        <taxon>Branchiopoda</taxon>
        <taxon>Anostraca</taxon>
        <taxon>Artemiidae</taxon>
        <taxon>Artemia</taxon>
    </lineage>
</organism>
<reference evidence="1" key="1">
    <citation type="submission" date="2023-07" db="EMBL/GenBank/DDBJ databases">
        <title>Chromosome-level genome assembly of Artemia franciscana.</title>
        <authorList>
            <person name="Jo E."/>
        </authorList>
    </citation>
    <scope>NUCLEOTIDE SEQUENCE</scope>
    <source>
        <tissue evidence="1">Whole body</tissue>
    </source>
</reference>
<evidence type="ECO:0000313" key="2">
    <source>
        <dbReference type="Proteomes" id="UP001187531"/>
    </source>
</evidence>
<proteinExistence type="predicted"/>
<name>A0AA88IAS6_ARTSF</name>
<keyword evidence="2" id="KW-1185">Reference proteome</keyword>
<sequence>MFHDIQMNWEQENSVYIRFGSMNEVMKRFFLDFAKGLEDVDLMASRFEHFFSRHTYKAFESEVEAVVMTNMRKKRWVQSPKYVQGQYGFISVRRSRIKRTQPMSEYRQYLISRYNVEIAKYYSVNPSDAVDSAENLDVVTSKIKRRLDFFKDFHQQ</sequence>
<protein>
    <submittedName>
        <fullName evidence="1">Uncharacterized protein</fullName>
    </submittedName>
</protein>
<evidence type="ECO:0000313" key="1">
    <source>
        <dbReference type="EMBL" id="KAK2718417.1"/>
    </source>
</evidence>